<dbReference type="SUPFAM" id="SSF53218">
    <property type="entry name" value="Molybdenum cofactor biosynthesis proteins"/>
    <property type="match status" value="1"/>
</dbReference>
<dbReference type="InterPro" id="IPR023055">
    <property type="entry name" value="CinA_Arc"/>
</dbReference>
<evidence type="ECO:0000313" key="3">
    <source>
        <dbReference type="EMBL" id="EHP68574.1"/>
    </source>
</evidence>
<evidence type="ECO:0000313" key="4">
    <source>
        <dbReference type="Proteomes" id="UP000003980"/>
    </source>
</evidence>
<dbReference type="Gene3D" id="3.40.980.10">
    <property type="entry name" value="MoaB/Mog-like domain"/>
    <property type="match status" value="1"/>
</dbReference>
<dbReference type="SMART" id="SM00852">
    <property type="entry name" value="MoCF_biosynth"/>
    <property type="match status" value="1"/>
</dbReference>
<feature type="domain" description="MoaB/Mog" evidence="2">
    <location>
        <begin position="7"/>
        <end position="174"/>
    </location>
</feature>
<dbReference type="OrthoDB" id="372037at2157"/>
<dbReference type="STRING" id="671065.MetMK1DRAFT_00030170"/>
<evidence type="ECO:0000256" key="1">
    <source>
        <dbReference type="HAMAP-Rule" id="MF_00226"/>
    </source>
</evidence>
<dbReference type="EMBL" id="JH597770">
    <property type="protein sequence ID" value="EHP68574.1"/>
    <property type="molecule type" value="Genomic_DNA"/>
</dbReference>
<comment type="similarity">
    <text evidence="1">Belongs to the CinA family.</text>
</comment>
<dbReference type="PANTHER" id="PTHR13939">
    <property type="entry name" value="NICOTINAMIDE-NUCLEOTIDE AMIDOHYDROLASE PNCC"/>
    <property type="match status" value="1"/>
</dbReference>
<name>H2C8U8_9CREN</name>
<dbReference type="InterPro" id="IPR001453">
    <property type="entry name" value="MoaB/Mog_dom"/>
</dbReference>
<keyword evidence="4" id="KW-1185">Reference proteome</keyword>
<dbReference type="eggNOG" id="arCOG00215">
    <property type="taxonomic scope" value="Archaea"/>
</dbReference>
<dbReference type="Proteomes" id="UP000003980">
    <property type="component" value="Unassembled WGS sequence"/>
</dbReference>
<dbReference type="InterPro" id="IPR036425">
    <property type="entry name" value="MoaB/Mog-like_dom_sf"/>
</dbReference>
<dbReference type="CDD" id="cd00885">
    <property type="entry name" value="cinA"/>
    <property type="match status" value="1"/>
</dbReference>
<organism evidence="3 4">
    <name type="scientific">Metallosphaera yellowstonensis MK1</name>
    <dbReference type="NCBI Taxonomy" id="671065"/>
    <lineage>
        <taxon>Archaea</taxon>
        <taxon>Thermoproteota</taxon>
        <taxon>Thermoprotei</taxon>
        <taxon>Sulfolobales</taxon>
        <taxon>Sulfolobaceae</taxon>
        <taxon>Metallosphaera</taxon>
    </lineage>
</organism>
<protein>
    <recommendedName>
        <fullName evidence="1">Protein MetMK1DRAFT_00030170</fullName>
    </recommendedName>
</protein>
<dbReference type="Pfam" id="PF00994">
    <property type="entry name" value="MoCF_biosynth"/>
    <property type="match status" value="1"/>
</dbReference>
<evidence type="ECO:0000259" key="2">
    <source>
        <dbReference type="SMART" id="SM00852"/>
    </source>
</evidence>
<gene>
    <name evidence="3" type="ORF">MetMK1DRAFT_00030170</name>
</gene>
<dbReference type="RefSeq" id="WP_009075141.1">
    <property type="nucleotide sequence ID" value="NZ_JH597770.1"/>
</dbReference>
<proteinExistence type="inferred from homology"/>
<sequence>MYEWSAEVIAVGNEILTGRTVNTNSAFIAARLTSLGFQVRRVTVVGDEVEEIRECFLEALGRNPKLIISSGGLGPTYDDRTVEGLAAALGRKLVYNQEALNEVTRKYKEKGLELTEERLKMALFPEGATPIPNEAGIAPGVYVEVNNTEILLAPGVPKEMEEVTETFLRSYLKRRPNVFYYEESLTVRGVMESALAPHIKRVVREYGLYIKTHPKGHEINDPYLEVQIAGSSYDKDEITRKVKNVREIISRIAMSLGGKLT</sequence>
<dbReference type="AlphaFoldDB" id="H2C8U8"/>
<reference evidence="3 4" key="1">
    <citation type="submission" date="2012-01" db="EMBL/GenBank/DDBJ databases">
        <title>Improved High-Quality Draft sequence of Metallosphaera yellowstonensis MK1.</title>
        <authorList>
            <consortium name="US DOE Joint Genome Institute"/>
            <person name="Lucas S."/>
            <person name="Han J."/>
            <person name="Cheng J.-F."/>
            <person name="Goodwin L."/>
            <person name="Pitluck S."/>
            <person name="Peters L."/>
            <person name="Teshima H."/>
            <person name="Detter J.C."/>
            <person name="Han C."/>
            <person name="Tapia R."/>
            <person name="Land M."/>
            <person name="Hauser L."/>
            <person name="Kyrpides N."/>
            <person name="Kozubal M."/>
            <person name="Macur R.E."/>
            <person name="Jay Z."/>
            <person name="Inskeep W."/>
            <person name="Woyke T."/>
        </authorList>
    </citation>
    <scope>NUCLEOTIDE SEQUENCE [LARGE SCALE GENOMIC DNA]</scope>
    <source>
        <strain evidence="3 4">MK1</strain>
    </source>
</reference>
<accession>H2C8U8</accession>
<dbReference type="PANTHER" id="PTHR13939:SF0">
    <property type="entry name" value="NMN AMIDOHYDROLASE-LIKE PROTEIN YFAY"/>
    <property type="match status" value="1"/>
</dbReference>
<dbReference type="HOGENOM" id="CLU_030805_0_5_2"/>
<dbReference type="InterPro" id="IPR050101">
    <property type="entry name" value="CinA"/>
</dbReference>
<dbReference type="NCBIfam" id="NF002291">
    <property type="entry name" value="PRK01215.1"/>
    <property type="match status" value="1"/>
</dbReference>
<dbReference type="HAMAP" id="MF_00226_A">
    <property type="entry name" value="CinA_A"/>
    <property type="match status" value="1"/>
</dbReference>